<dbReference type="Proteomes" id="UP001551658">
    <property type="component" value="Unassembled WGS sequence"/>
</dbReference>
<evidence type="ECO:0008006" key="3">
    <source>
        <dbReference type="Google" id="ProtNLM"/>
    </source>
</evidence>
<sequence>MTTFTESTLERHCRRYREKDLLPAVVDTASRRILLHVGATYGAVTMPTELGEQVLGQLRAAGIAGPVFAHPRARRWTFLTGPTRHDEFTATAAAELFRLYTTVAGTGSQIVLPSAEDEASGYRLWVAGPDALGTRPPQHAVIDAARESGGRGLR</sequence>
<proteinExistence type="predicted"/>
<organism evidence="1 2">
    <name type="scientific">Nocardia fusca</name>
    <dbReference type="NCBI Taxonomy" id="941183"/>
    <lineage>
        <taxon>Bacteria</taxon>
        <taxon>Bacillati</taxon>
        <taxon>Actinomycetota</taxon>
        <taxon>Actinomycetes</taxon>
        <taxon>Mycobacteriales</taxon>
        <taxon>Nocardiaceae</taxon>
        <taxon>Nocardia</taxon>
    </lineage>
</organism>
<comment type="caution">
    <text evidence="1">The sequence shown here is derived from an EMBL/GenBank/DDBJ whole genome shotgun (WGS) entry which is preliminary data.</text>
</comment>
<evidence type="ECO:0000313" key="1">
    <source>
        <dbReference type="EMBL" id="MEV0365481.1"/>
    </source>
</evidence>
<evidence type="ECO:0000313" key="2">
    <source>
        <dbReference type="Proteomes" id="UP001551658"/>
    </source>
</evidence>
<dbReference type="RefSeq" id="WP_357981955.1">
    <property type="nucleotide sequence ID" value="NZ_JBFAIH010000014.1"/>
</dbReference>
<protein>
    <recommendedName>
        <fullName evidence="3">DNA-binding protein</fullName>
    </recommendedName>
</protein>
<dbReference type="EMBL" id="JBFAIH010000014">
    <property type="protein sequence ID" value="MEV0365481.1"/>
    <property type="molecule type" value="Genomic_DNA"/>
</dbReference>
<name>A0ABV3FCN3_9NOCA</name>
<keyword evidence="2" id="KW-1185">Reference proteome</keyword>
<accession>A0ABV3FCN3</accession>
<gene>
    <name evidence="1" type="ORF">AB0H72_22540</name>
</gene>
<reference evidence="1 2" key="1">
    <citation type="submission" date="2024-06" db="EMBL/GenBank/DDBJ databases">
        <title>The Natural Products Discovery Center: Release of the First 8490 Sequenced Strains for Exploring Actinobacteria Biosynthetic Diversity.</title>
        <authorList>
            <person name="Kalkreuter E."/>
            <person name="Kautsar S.A."/>
            <person name="Yang D."/>
            <person name="Bader C.D."/>
            <person name="Teijaro C.N."/>
            <person name="Fluegel L."/>
            <person name="Davis C.M."/>
            <person name="Simpson J.R."/>
            <person name="Lauterbach L."/>
            <person name="Steele A.D."/>
            <person name="Gui C."/>
            <person name="Meng S."/>
            <person name="Li G."/>
            <person name="Viehrig K."/>
            <person name="Ye F."/>
            <person name="Su P."/>
            <person name="Kiefer A.F."/>
            <person name="Nichols A."/>
            <person name="Cepeda A.J."/>
            <person name="Yan W."/>
            <person name="Fan B."/>
            <person name="Jiang Y."/>
            <person name="Adhikari A."/>
            <person name="Zheng C.-J."/>
            <person name="Schuster L."/>
            <person name="Cowan T.M."/>
            <person name="Smanski M.J."/>
            <person name="Chevrette M.G."/>
            <person name="De Carvalho L.P.S."/>
            <person name="Shen B."/>
        </authorList>
    </citation>
    <scope>NUCLEOTIDE SEQUENCE [LARGE SCALE GENOMIC DNA]</scope>
    <source>
        <strain evidence="1 2">NPDC050671</strain>
    </source>
</reference>